<dbReference type="Pfam" id="PF01464">
    <property type="entry name" value="SLT"/>
    <property type="match status" value="1"/>
</dbReference>
<dbReference type="InterPro" id="IPR000189">
    <property type="entry name" value="Transglyc_AS"/>
</dbReference>
<comment type="similarity">
    <text evidence="1">Belongs to the transglycosylase Slt family.</text>
</comment>
<dbReference type="PROSITE" id="PS51257">
    <property type="entry name" value="PROKAR_LIPOPROTEIN"/>
    <property type="match status" value="1"/>
</dbReference>
<dbReference type="CDD" id="cd16893">
    <property type="entry name" value="LT_MltC_MltE"/>
    <property type="match status" value="1"/>
</dbReference>
<dbReference type="AlphaFoldDB" id="A0A4V1A2G7"/>
<dbReference type="KEGG" id="hgr:DW355_15780"/>
<feature type="chain" id="PRO_5020513814" evidence="2">
    <location>
        <begin position="23"/>
        <end position="404"/>
    </location>
</feature>
<protein>
    <submittedName>
        <fullName evidence="5">DUF3393 domain-containing protein</fullName>
    </submittedName>
</protein>
<dbReference type="Pfam" id="PF11873">
    <property type="entry name" value="Mltc_N"/>
    <property type="match status" value="1"/>
</dbReference>
<organism evidence="5 6">
    <name type="scientific">Hylemonella gracilis</name>
    <dbReference type="NCBI Taxonomy" id="80880"/>
    <lineage>
        <taxon>Bacteria</taxon>
        <taxon>Pseudomonadati</taxon>
        <taxon>Pseudomonadota</taxon>
        <taxon>Betaproteobacteria</taxon>
        <taxon>Burkholderiales</taxon>
        <taxon>Comamonadaceae</taxon>
        <taxon>Hylemonella</taxon>
    </lineage>
</organism>
<accession>A0A4V1A2G7</accession>
<dbReference type="EMBL" id="CP031395">
    <property type="protein sequence ID" value="QBK05989.1"/>
    <property type="molecule type" value="Genomic_DNA"/>
</dbReference>
<reference evidence="5 6" key="1">
    <citation type="submission" date="2018-07" db="EMBL/GenBank/DDBJ databases">
        <title>Exploring interactions and the metabolic potential of the ultra-small soil bacteria Hylemonella gracilis.</title>
        <authorList>
            <person name="Tyc O."/>
            <person name="Kulkarni P."/>
            <person name="Gawehns F."/>
            <person name="Hundscheid M."/>
            <person name="Zweers H."/>
            <person name="Garbeva P."/>
        </authorList>
    </citation>
    <scope>NUCLEOTIDE SEQUENCE [LARGE SCALE GENOMIC DNA]</scope>
    <source>
        <strain evidence="5 6">NS1</strain>
    </source>
</reference>
<dbReference type="InterPro" id="IPR008258">
    <property type="entry name" value="Transglycosylase_SLT_dom_1"/>
</dbReference>
<name>A0A4V1A2G7_9BURK</name>
<dbReference type="Gene3D" id="1.10.530.10">
    <property type="match status" value="1"/>
</dbReference>
<dbReference type="OrthoDB" id="9815002at2"/>
<dbReference type="Proteomes" id="UP000292939">
    <property type="component" value="Chromosome"/>
</dbReference>
<gene>
    <name evidence="5" type="ORF">DW355_15780</name>
</gene>
<dbReference type="PROSITE" id="PS51318">
    <property type="entry name" value="TAT"/>
    <property type="match status" value="1"/>
</dbReference>
<feature type="signal peptide" evidence="2">
    <location>
        <begin position="1"/>
        <end position="22"/>
    </location>
</feature>
<dbReference type="InterPro" id="IPR023346">
    <property type="entry name" value="Lysozyme-like_dom_sf"/>
</dbReference>
<evidence type="ECO:0000259" key="4">
    <source>
        <dbReference type="Pfam" id="PF11873"/>
    </source>
</evidence>
<evidence type="ECO:0000256" key="1">
    <source>
        <dbReference type="ARBA" id="ARBA00007734"/>
    </source>
</evidence>
<dbReference type="InterPro" id="IPR024570">
    <property type="entry name" value="Murein_transglycosylaseC_N"/>
</dbReference>
<keyword evidence="2" id="KW-0732">Signal</keyword>
<dbReference type="PANTHER" id="PTHR37423">
    <property type="entry name" value="SOLUBLE LYTIC MUREIN TRANSGLYCOSYLASE-RELATED"/>
    <property type="match status" value="1"/>
</dbReference>
<sequence>MNRQRRLLLGAAGSAGMTLALSACSTQQALNIAMAKDPKAALQNIAENRVESYKSNPELLVADIKRAQAEYNKLMETLRRNSGRQWGERESGTLPSRTRYVKYTDDYKSRVVVDYDAGTLLIEHLDDPQVRDKLRRATIVALLTPSDPGAVDLFSDKEVVLNGTPYLQGLVVDQNNAVIDTRGEAEAYAGWLSTHSVQQRQIDVNGKPKTVHYVLMKMVNASIDKRAVRYAGIVRKHSEKTQVSRSLIYAIIRTESAFNPYAVSSAPAYGMMQLVPSSGGRDAYRKARGEDVMPSKEFLFVPENNIELGATYLGVLLHDSALNDIRDPLAREYCAIAAYNTGASNVFRAFSDKAGKARQDEALDRINALRADAVYNALRLKLPYEETRGYIVKVVQAKKAYTAM</sequence>
<dbReference type="SUPFAM" id="SSF53955">
    <property type="entry name" value="Lysozyme-like"/>
    <property type="match status" value="1"/>
</dbReference>
<evidence type="ECO:0000259" key="3">
    <source>
        <dbReference type="Pfam" id="PF01464"/>
    </source>
</evidence>
<proteinExistence type="inferred from homology"/>
<evidence type="ECO:0000256" key="2">
    <source>
        <dbReference type="SAM" id="SignalP"/>
    </source>
</evidence>
<dbReference type="GO" id="GO:0016020">
    <property type="term" value="C:membrane"/>
    <property type="evidence" value="ECO:0007669"/>
    <property type="project" value="InterPro"/>
</dbReference>
<feature type="domain" description="Transglycosylase SLT" evidence="3">
    <location>
        <begin position="234"/>
        <end position="358"/>
    </location>
</feature>
<evidence type="ECO:0000313" key="6">
    <source>
        <dbReference type="Proteomes" id="UP000292939"/>
    </source>
</evidence>
<dbReference type="GO" id="GO:0000270">
    <property type="term" value="P:peptidoglycan metabolic process"/>
    <property type="evidence" value="ECO:0007669"/>
    <property type="project" value="InterPro"/>
</dbReference>
<dbReference type="PANTHER" id="PTHR37423:SF2">
    <property type="entry name" value="MEMBRANE-BOUND LYTIC MUREIN TRANSGLYCOSYLASE C"/>
    <property type="match status" value="1"/>
</dbReference>
<dbReference type="InterPro" id="IPR006311">
    <property type="entry name" value="TAT_signal"/>
</dbReference>
<dbReference type="RefSeq" id="WP_131281525.1">
    <property type="nucleotide sequence ID" value="NZ_CP031395.1"/>
</dbReference>
<dbReference type="PROSITE" id="PS00922">
    <property type="entry name" value="TRANSGLYCOSYLASE"/>
    <property type="match status" value="1"/>
</dbReference>
<feature type="domain" description="Murein transglycosylase-C N-terminal" evidence="4">
    <location>
        <begin position="68"/>
        <end position="227"/>
    </location>
</feature>
<dbReference type="GO" id="GO:0008933">
    <property type="term" value="F:peptidoglycan lytic transglycosylase activity"/>
    <property type="evidence" value="ECO:0007669"/>
    <property type="project" value="InterPro"/>
</dbReference>
<evidence type="ECO:0000313" key="5">
    <source>
        <dbReference type="EMBL" id="QBK05989.1"/>
    </source>
</evidence>